<accession>A0A9W8WHE7</accession>
<proteinExistence type="predicted"/>
<dbReference type="EMBL" id="JAPEUR010000052">
    <property type="protein sequence ID" value="KAJ4325192.1"/>
    <property type="molecule type" value="Genomic_DNA"/>
</dbReference>
<sequence>MANDISGWLLQSGTEPNVAFGHAQYLAKISSNATIWNHLLEPVTTSHPVIIVAPPYEIPVIRATGQSLGLQENFTTFTYQGFLDFVEKERRGAGRGPDVWPRVSESDRLVVMVAIEPHMPTDCALSLTMIVHWAADRPSGLSMRILTVSTQQHHPEVTALLRWQSMPEPRRFLLEIAQDQVRRVKLYCGDKSDLVERVKPNVARKDGSQAIVLFTPEGPSQELADYLHTLGWPSTKISRSTPSSVLQLALAAAEEDENRILHVEEWFRSPFPITGFDHVHVVANSTSTKVIFDAVTGQLTSTLVQLSKQERKEQVACAYRSQGAFSVSLYIDRPTANEFLQAGIKYRRLQVNNEHLGGFIAALASFEGWGINALSVAACFAPDMEDDALIATRKRLIDQGLLRQSLETNCLGLQVRDKEADVFKAVLPILNYDHRLAYLVAQRTDNMILRRSKLQLASLLAVGISDVFLFPLEMSEDLDALASKCWGYTRPLAKQGAMWMALGLWKRAAHEYHDFQTTRGILPQHLAVPETPIDVSLGRSAQVVFTMKRLTNALHTLHIGSIDIPIAEESGELDEDGCLELQTHLFMAFLGQLVVGSSVNGKCQWRDIASDTVLLGLQHWVELFVNPDELHKTSGKTVIWGIYNGLVRRDRDTWAGDWAWVPGSVVAEYWYRRGTEASLLRLLRGHERTLQNVDEALE</sequence>
<dbReference type="Proteomes" id="UP001140502">
    <property type="component" value="Unassembled WGS sequence"/>
</dbReference>
<protein>
    <submittedName>
        <fullName evidence="1">Uncharacterized protein</fullName>
    </submittedName>
</protein>
<evidence type="ECO:0000313" key="1">
    <source>
        <dbReference type="EMBL" id="KAJ4325192.1"/>
    </source>
</evidence>
<reference evidence="1" key="1">
    <citation type="submission" date="2022-10" db="EMBL/GenBank/DDBJ databases">
        <title>Tapping the CABI collections for fungal endophytes: first genome assemblies for Collariella, Neodidymelliopsis, Ascochyta clinopodiicola, Didymella pomorum, Didymosphaeria variabile, Neocosmospora piperis and Neocucurbitaria cava.</title>
        <authorList>
            <person name="Hill R."/>
        </authorList>
    </citation>
    <scope>NUCLEOTIDE SEQUENCE</scope>
    <source>
        <strain evidence="1">IMI 366586</strain>
    </source>
</reference>
<dbReference type="AlphaFoldDB" id="A0A9W8WHE7"/>
<name>A0A9W8WHE7_9HYPO</name>
<organism evidence="1 2">
    <name type="scientific">Fusarium piperis</name>
    <dbReference type="NCBI Taxonomy" id="1435070"/>
    <lineage>
        <taxon>Eukaryota</taxon>
        <taxon>Fungi</taxon>
        <taxon>Dikarya</taxon>
        <taxon>Ascomycota</taxon>
        <taxon>Pezizomycotina</taxon>
        <taxon>Sordariomycetes</taxon>
        <taxon>Hypocreomycetidae</taxon>
        <taxon>Hypocreales</taxon>
        <taxon>Nectriaceae</taxon>
        <taxon>Fusarium</taxon>
        <taxon>Fusarium solani species complex</taxon>
    </lineage>
</organism>
<dbReference type="OrthoDB" id="5035669at2759"/>
<evidence type="ECO:0000313" key="2">
    <source>
        <dbReference type="Proteomes" id="UP001140502"/>
    </source>
</evidence>
<gene>
    <name evidence="1" type="ORF">N0V84_003574</name>
</gene>
<comment type="caution">
    <text evidence="1">The sequence shown here is derived from an EMBL/GenBank/DDBJ whole genome shotgun (WGS) entry which is preliminary data.</text>
</comment>
<keyword evidence="2" id="KW-1185">Reference proteome</keyword>